<dbReference type="AlphaFoldDB" id="A0A1H8N756"/>
<sequence>MLTNNLPAQRENLEVTPRPIELMLSEDGVQPLTLILQPLEDIAEMQTYSKVNFSLKDFTIIEWGKWEQIFVRELETLKYKEARFHDSPIFFNRLANMAELIGERDREESYLLRVRDLVNDEFTAHRLGDNLIARNLFNDAERIFSGLNLERDVYANLRLAYFHVQRRDLDSALASVNRAALIDPLDFSVRLFEGSLHLVRGEYEQAIQSFRFAAEERQTSCPLFTNLALAYIYIGKTKKALATLRKAAALDPSNENSIALLADLAFSEKRNEDAIPSLRMFLQFEQKNPAMWARLARALLEIGKTDEAIAALKRQGSIESTSLVWNNLGVAYHKRRDKKKAYEAFKYAMQSETNSRSRNFFLAARNISALLVEDRAYKDLLTFTRSILSDDCSQMVLGDSQLAEMYIFYVSSLHYTGDSKNAVRVAEQLLSKTGVAPNIVAWLAASQISYYSLQVETLPTALELARYYKGLLTSLHPKHSGIKNMLTNNIAFSYLEANQIDTAKQYLQKLSHVIHKEPYSTATLGLLHMRKGNVNHAESLYEEAIHLAKNPEDKKRIRQKLNFELGLKFFDSDPSRAKRYLQKAIEYDNSVPQITARARSLLNSLSLG</sequence>
<protein>
    <submittedName>
        <fullName evidence="2">Tetratricopeptide repeat-containing protein</fullName>
    </submittedName>
</protein>
<dbReference type="SUPFAM" id="SSF48452">
    <property type="entry name" value="TPR-like"/>
    <property type="match status" value="2"/>
</dbReference>
<dbReference type="Pfam" id="PF13176">
    <property type="entry name" value="TPR_7"/>
    <property type="match status" value="1"/>
</dbReference>
<gene>
    <name evidence="2" type="ORF">SAMN05216333_1072</name>
</gene>
<dbReference type="EMBL" id="FODO01000007">
    <property type="protein sequence ID" value="SEO25382.1"/>
    <property type="molecule type" value="Genomic_DNA"/>
</dbReference>
<dbReference type="PANTHER" id="PTHR12558:SF33">
    <property type="entry name" value="BLL7664 PROTEIN"/>
    <property type="match status" value="1"/>
</dbReference>
<keyword evidence="1" id="KW-0802">TPR repeat</keyword>
<keyword evidence="3" id="KW-1185">Reference proteome</keyword>
<feature type="repeat" description="TPR" evidence="1">
    <location>
        <begin position="322"/>
        <end position="355"/>
    </location>
</feature>
<evidence type="ECO:0000313" key="2">
    <source>
        <dbReference type="EMBL" id="SEO25382.1"/>
    </source>
</evidence>
<feature type="repeat" description="TPR" evidence="1">
    <location>
        <begin position="221"/>
        <end position="254"/>
    </location>
</feature>
<name>A0A1H8N756_9PROT</name>
<proteinExistence type="predicted"/>
<dbReference type="RefSeq" id="WP_090320052.1">
    <property type="nucleotide sequence ID" value="NZ_FNOE01000017.1"/>
</dbReference>
<dbReference type="PROSITE" id="PS50005">
    <property type="entry name" value="TPR"/>
    <property type="match status" value="2"/>
</dbReference>
<dbReference type="InterPro" id="IPR011990">
    <property type="entry name" value="TPR-like_helical_dom_sf"/>
</dbReference>
<dbReference type="InterPro" id="IPR019734">
    <property type="entry name" value="TPR_rpt"/>
</dbReference>
<dbReference type="Pfam" id="PF13174">
    <property type="entry name" value="TPR_6"/>
    <property type="match status" value="1"/>
</dbReference>
<dbReference type="Pfam" id="PF13432">
    <property type="entry name" value="TPR_16"/>
    <property type="match status" value="1"/>
</dbReference>
<dbReference type="OrthoDB" id="5294075at2"/>
<dbReference type="SMART" id="SM00028">
    <property type="entry name" value="TPR"/>
    <property type="match status" value="7"/>
</dbReference>
<evidence type="ECO:0000313" key="3">
    <source>
        <dbReference type="Proteomes" id="UP000198814"/>
    </source>
</evidence>
<dbReference type="Pfam" id="PF13181">
    <property type="entry name" value="TPR_8"/>
    <property type="match status" value="1"/>
</dbReference>
<dbReference type="PANTHER" id="PTHR12558">
    <property type="entry name" value="CELL DIVISION CYCLE 16,23,27"/>
    <property type="match status" value="1"/>
</dbReference>
<evidence type="ECO:0000256" key="1">
    <source>
        <dbReference type="PROSITE-ProRule" id="PRU00339"/>
    </source>
</evidence>
<accession>A0A1H8N756</accession>
<dbReference type="Pfam" id="PF14559">
    <property type="entry name" value="TPR_19"/>
    <property type="match status" value="1"/>
</dbReference>
<dbReference type="Gene3D" id="1.25.40.10">
    <property type="entry name" value="Tetratricopeptide repeat domain"/>
    <property type="match status" value="3"/>
</dbReference>
<reference evidence="3" key="1">
    <citation type="submission" date="2016-10" db="EMBL/GenBank/DDBJ databases">
        <authorList>
            <person name="Varghese N."/>
            <person name="Submissions S."/>
        </authorList>
    </citation>
    <scope>NUCLEOTIDE SEQUENCE [LARGE SCALE GENOMIC DNA]</scope>
    <source>
        <strain evidence="3">Nm76</strain>
    </source>
</reference>
<dbReference type="Proteomes" id="UP000198814">
    <property type="component" value="Unassembled WGS sequence"/>
</dbReference>
<organism evidence="2 3">
    <name type="scientific">Nitrosomonas oligotropha</name>
    <dbReference type="NCBI Taxonomy" id="42354"/>
    <lineage>
        <taxon>Bacteria</taxon>
        <taxon>Pseudomonadati</taxon>
        <taxon>Pseudomonadota</taxon>
        <taxon>Betaproteobacteria</taxon>
        <taxon>Nitrosomonadales</taxon>
        <taxon>Nitrosomonadaceae</taxon>
        <taxon>Nitrosomonas</taxon>
    </lineage>
</organism>
<dbReference type="STRING" id="42354.SAMN05216333_1072"/>